<gene>
    <name evidence="1" type="ORF">KK488_13120</name>
</gene>
<keyword evidence="2" id="KW-1185">Reference proteome</keyword>
<comment type="caution">
    <text evidence="1">The sequence shown here is derived from an EMBL/GenBank/DDBJ whole genome shotgun (WGS) entry which is preliminary data.</text>
</comment>
<dbReference type="Gene3D" id="1.10.150.20">
    <property type="entry name" value="5' to 3' exonuclease, C-terminal subdomain"/>
    <property type="match status" value="1"/>
</dbReference>
<evidence type="ECO:0000313" key="1">
    <source>
        <dbReference type="EMBL" id="MBT2187889.1"/>
    </source>
</evidence>
<accession>A0A9X1IS16</accession>
<evidence type="ECO:0008006" key="3">
    <source>
        <dbReference type="Google" id="ProtNLM"/>
    </source>
</evidence>
<evidence type="ECO:0000313" key="2">
    <source>
        <dbReference type="Proteomes" id="UP001138757"/>
    </source>
</evidence>
<protein>
    <recommendedName>
        <fullName evidence="3">50S ribosomal protein L21</fullName>
    </recommendedName>
</protein>
<organism evidence="1 2">
    <name type="scientific">Sphingobium nicotianae</name>
    <dbReference type="NCBI Taxonomy" id="2782607"/>
    <lineage>
        <taxon>Bacteria</taxon>
        <taxon>Pseudomonadati</taxon>
        <taxon>Pseudomonadota</taxon>
        <taxon>Alphaproteobacteria</taxon>
        <taxon>Sphingomonadales</taxon>
        <taxon>Sphingomonadaceae</taxon>
        <taxon>Sphingobium</taxon>
    </lineage>
</organism>
<name>A0A9X1IS16_9SPHN</name>
<sequence length="195" mass="19853">MTQNALFLFIAAVVVAVVLILILRSRASGGPSQAGHHVDTSVTAVGAAVEAVRNVAEEVIEAVEQSMVADVAASGAKPDDVQATMSNAAAVMTSGGTATGGVALTDIGVPAASGAPDNLRQIKGLGPKLNSTLNALGITRFDQIAGWSADDVAKVDAHLGTFKGRIVRDNWIEQADFLAKGDVAGFEAKFGKLDG</sequence>
<reference evidence="1" key="1">
    <citation type="submission" date="2021-05" db="EMBL/GenBank/DDBJ databases">
        <title>Genome of Sphingobium sp. strain.</title>
        <authorList>
            <person name="Fan R."/>
        </authorList>
    </citation>
    <scope>NUCLEOTIDE SEQUENCE</scope>
    <source>
        <strain evidence="1">H33</strain>
    </source>
</reference>
<dbReference type="Proteomes" id="UP001138757">
    <property type="component" value="Unassembled WGS sequence"/>
</dbReference>
<proteinExistence type="predicted"/>
<dbReference type="AlphaFoldDB" id="A0A9X1IS16"/>
<dbReference type="RefSeq" id="WP_214624139.1">
    <property type="nucleotide sequence ID" value="NZ_JAHGAW010000008.1"/>
</dbReference>
<dbReference type="EMBL" id="JAHGAW010000008">
    <property type="protein sequence ID" value="MBT2187889.1"/>
    <property type="molecule type" value="Genomic_DNA"/>
</dbReference>